<proteinExistence type="predicted"/>
<sequence>MFVARGLLLLLFLIFSRCSGGGGGGMNPLIFLLMGSSGSKIGSIGTGAPRNVLVNWQANREKSVNSTGGGYKACYGINPSYQAATAVCSTVPYASGATAPTSATLSIPSGSQVYIYVLGYSSLNPNGTPAATPTTVQVN</sequence>
<comment type="caution">
    <text evidence="1">The sequence shown here is derived from an EMBL/GenBank/DDBJ whole genome shotgun (WGS) entry which is preliminary data.</text>
</comment>
<dbReference type="EMBL" id="RQET01000004">
    <property type="protein sequence ID" value="TGK12519.1"/>
    <property type="molecule type" value="Genomic_DNA"/>
</dbReference>
<name>A0A4R9GIS3_9LEPT</name>
<organism evidence="1 2">
    <name type="scientific">Leptospira fletcheri</name>
    <dbReference type="NCBI Taxonomy" id="2484981"/>
    <lineage>
        <taxon>Bacteria</taxon>
        <taxon>Pseudomonadati</taxon>
        <taxon>Spirochaetota</taxon>
        <taxon>Spirochaetia</taxon>
        <taxon>Leptospirales</taxon>
        <taxon>Leptospiraceae</taxon>
        <taxon>Leptospira</taxon>
    </lineage>
</organism>
<dbReference type="AlphaFoldDB" id="A0A4R9GIS3"/>
<reference evidence="1" key="1">
    <citation type="journal article" date="2019" name="PLoS Negl. Trop. Dis.">
        <title>Revisiting the worldwide diversity of Leptospira species in the environment.</title>
        <authorList>
            <person name="Vincent A.T."/>
            <person name="Schiettekatte O."/>
            <person name="Bourhy P."/>
            <person name="Veyrier F.J."/>
            <person name="Picardeau M."/>
        </authorList>
    </citation>
    <scope>NUCLEOTIDE SEQUENCE [LARGE SCALE GENOMIC DNA]</scope>
    <source>
        <strain evidence="1">SSW15</strain>
    </source>
</reference>
<dbReference type="Proteomes" id="UP000298458">
    <property type="component" value="Unassembled WGS sequence"/>
</dbReference>
<evidence type="ECO:0000313" key="2">
    <source>
        <dbReference type="Proteomes" id="UP000298458"/>
    </source>
</evidence>
<protein>
    <submittedName>
        <fullName evidence="1">Uncharacterized protein</fullName>
    </submittedName>
</protein>
<keyword evidence="2" id="KW-1185">Reference proteome</keyword>
<accession>A0A4R9GIS3</accession>
<dbReference type="OrthoDB" id="331111at2"/>
<gene>
    <name evidence="1" type="ORF">EHO60_09820</name>
</gene>
<evidence type="ECO:0000313" key="1">
    <source>
        <dbReference type="EMBL" id="TGK12519.1"/>
    </source>
</evidence>